<comment type="caution">
    <text evidence="11">The sequence shown here is derived from an EMBL/GenBank/DDBJ whole genome shotgun (WGS) entry which is preliminary data.</text>
</comment>
<keyword evidence="12" id="KW-1185">Reference proteome</keyword>
<evidence type="ECO:0000256" key="7">
    <source>
        <dbReference type="ARBA" id="ARBA00023303"/>
    </source>
</evidence>
<evidence type="ECO:0000313" key="12">
    <source>
        <dbReference type="Proteomes" id="UP001144372"/>
    </source>
</evidence>
<dbReference type="GO" id="GO:0005886">
    <property type="term" value="C:plasma membrane"/>
    <property type="evidence" value="ECO:0007669"/>
    <property type="project" value="UniProtKB-SubCell"/>
</dbReference>
<evidence type="ECO:0000256" key="3">
    <source>
        <dbReference type="ARBA" id="ARBA00022692"/>
    </source>
</evidence>
<evidence type="ECO:0000256" key="1">
    <source>
        <dbReference type="ARBA" id="ARBA00004651"/>
    </source>
</evidence>
<keyword evidence="3 8" id="KW-0812">Transmembrane</keyword>
<dbReference type="InterPro" id="IPR013099">
    <property type="entry name" value="K_chnl_dom"/>
</dbReference>
<organism evidence="11 12">
    <name type="scientific">Desulforhabdus amnigena</name>
    <dbReference type="NCBI Taxonomy" id="40218"/>
    <lineage>
        <taxon>Bacteria</taxon>
        <taxon>Pseudomonadati</taxon>
        <taxon>Thermodesulfobacteriota</taxon>
        <taxon>Syntrophobacteria</taxon>
        <taxon>Syntrophobacterales</taxon>
        <taxon>Syntrophobacteraceae</taxon>
        <taxon>Desulforhabdus</taxon>
    </lineage>
</organism>
<dbReference type="InterPro" id="IPR036291">
    <property type="entry name" value="NAD(P)-bd_dom_sf"/>
</dbReference>
<dbReference type="Pfam" id="PF07885">
    <property type="entry name" value="Ion_trans_2"/>
    <property type="match status" value="1"/>
</dbReference>
<proteinExistence type="predicted"/>
<dbReference type="InterPro" id="IPR036721">
    <property type="entry name" value="RCK_C_sf"/>
</dbReference>
<protein>
    <submittedName>
        <fullName evidence="11">Potassium transporter TrkA</fullName>
    </submittedName>
</protein>
<feature type="domain" description="RCK N-terminal" evidence="9">
    <location>
        <begin position="114"/>
        <end position="231"/>
    </location>
</feature>
<dbReference type="PRINTS" id="PR01333">
    <property type="entry name" value="2POREKCHANEL"/>
</dbReference>
<dbReference type="InterPro" id="IPR003280">
    <property type="entry name" value="2pore_dom_K_chnl"/>
</dbReference>
<feature type="transmembrane region" description="Helical" evidence="8">
    <location>
        <begin position="68"/>
        <end position="88"/>
    </location>
</feature>
<dbReference type="PROSITE" id="PS51202">
    <property type="entry name" value="RCK_C"/>
    <property type="match status" value="1"/>
</dbReference>
<dbReference type="SUPFAM" id="SSF81324">
    <property type="entry name" value="Voltage-gated potassium channels"/>
    <property type="match status" value="1"/>
</dbReference>
<dbReference type="InterPro" id="IPR050721">
    <property type="entry name" value="Trk_Ktr_HKT_K-transport"/>
</dbReference>
<dbReference type="Gene3D" id="3.30.70.1450">
    <property type="entry name" value="Regulator of K+ conductance, C-terminal domain"/>
    <property type="match status" value="1"/>
</dbReference>
<evidence type="ECO:0000256" key="5">
    <source>
        <dbReference type="ARBA" id="ARBA00023065"/>
    </source>
</evidence>
<dbReference type="Proteomes" id="UP001144372">
    <property type="component" value="Unassembled WGS sequence"/>
</dbReference>
<dbReference type="InterPro" id="IPR003148">
    <property type="entry name" value="RCK_N"/>
</dbReference>
<keyword evidence="2" id="KW-0813">Transport</keyword>
<dbReference type="Pfam" id="PF02080">
    <property type="entry name" value="TrkA_C"/>
    <property type="match status" value="1"/>
</dbReference>
<evidence type="ECO:0000256" key="4">
    <source>
        <dbReference type="ARBA" id="ARBA00022989"/>
    </source>
</evidence>
<gene>
    <name evidence="11" type="ORF">DAMNIGENAA_35700</name>
</gene>
<dbReference type="Gene3D" id="3.40.50.720">
    <property type="entry name" value="NAD(P)-binding Rossmann-like Domain"/>
    <property type="match status" value="1"/>
</dbReference>
<feature type="domain" description="RCK C-terminal" evidence="10">
    <location>
        <begin position="254"/>
        <end position="337"/>
    </location>
</feature>
<evidence type="ECO:0000313" key="11">
    <source>
        <dbReference type="EMBL" id="GLI36137.1"/>
    </source>
</evidence>
<evidence type="ECO:0000256" key="6">
    <source>
        <dbReference type="ARBA" id="ARBA00023136"/>
    </source>
</evidence>
<keyword evidence="7" id="KW-0407">Ion channel</keyword>
<evidence type="ECO:0000256" key="8">
    <source>
        <dbReference type="SAM" id="Phobius"/>
    </source>
</evidence>
<dbReference type="Gene3D" id="1.10.287.70">
    <property type="match status" value="1"/>
</dbReference>
<dbReference type="PANTHER" id="PTHR43833">
    <property type="entry name" value="POTASSIUM CHANNEL PROTEIN 2-RELATED-RELATED"/>
    <property type="match status" value="1"/>
</dbReference>
<name>A0A9W6FWK2_9BACT</name>
<evidence type="ECO:0000256" key="2">
    <source>
        <dbReference type="ARBA" id="ARBA00022448"/>
    </source>
</evidence>
<evidence type="ECO:0000259" key="9">
    <source>
        <dbReference type="PROSITE" id="PS51201"/>
    </source>
</evidence>
<keyword evidence="5" id="KW-0406">Ion transport</keyword>
<reference evidence="11" key="1">
    <citation type="submission" date="2022-12" db="EMBL/GenBank/DDBJ databases">
        <title>Reference genome sequencing for broad-spectrum identification of bacterial and archaeal isolates by mass spectrometry.</title>
        <authorList>
            <person name="Sekiguchi Y."/>
            <person name="Tourlousse D.M."/>
        </authorList>
    </citation>
    <scope>NUCLEOTIDE SEQUENCE</scope>
    <source>
        <strain evidence="11">ASRB1</strain>
    </source>
</reference>
<keyword evidence="4 8" id="KW-1133">Transmembrane helix</keyword>
<sequence>MAEKYWMATTGRHVIVLILLSVLLIGFGTMGYIIIEGYPFVDALYMTIITLTTVGFGEVKPLDQNGRIFTILLIFLGAGFVAYNLAYFSQLFLDGDWLEIYRRRKLEKTLEQLKNHYIICGYGQMGQIIVRELQRYNVPAVVIENDDSLLLKIKEKGILYLAGDATEEENLLAAGIMKAKGLVSVVSKDTDNVFIVLTARDLKKDLYIFSRAGTQGSEKRLCKAGANRVVSPFAIGATRIAQNILRPTVTDFLELALSEEGMELSMEEFFLSDQSTLIGKKLIDSGIRSQYNLIVVAIKHHDGKMIYNPSPRQTLEAGDILVMIGPRENLRRFSSEL</sequence>
<dbReference type="InterPro" id="IPR006037">
    <property type="entry name" value="RCK_C"/>
</dbReference>
<comment type="subcellular location">
    <subcellularLocation>
        <location evidence="1">Cell membrane</location>
        <topology evidence="1">Multi-pass membrane protein</topology>
    </subcellularLocation>
</comment>
<dbReference type="SUPFAM" id="SSF51735">
    <property type="entry name" value="NAD(P)-binding Rossmann-fold domains"/>
    <property type="match status" value="1"/>
</dbReference>
<dbReference type="EMBL" id="BSDR01000001">
    <property type="protein sequence ID" value="GLI36137.1"/>
    <property type="molecule type" value="Genomic_DNA"/>
</dbReference>
<feature type="transmembrane region" description="Helical" evidence="8">
    <location>
        <begin position="40"/>
        <end position="56"/>
    </location>
</feature>
<dbReference type="GO" id="GO:0005267">
    <property type="term" value="F:potassium channel activity"/>
    <property type="evidence" value="ECO:0007669"/>
    <property type="project" value="InterPro"/>
</dbReference>
<dbReference type="Pfam" id="PF02254">
    <property type="entry name" value="TrkA_N"/>
    <property type="match status" value="1"/>
</dbReference>
<dbReference type="PANTHER" id="PTHR43833:SF9">
    <property type="entry name" value="POTASSIUM CHANNEL PROTEIN YUGO-RELATED"/>
    <property type="match status" value="1"/>
</dbReference>
<dbReference type="RefSeq" id="WP_281796338.1">
    <property type="nucleotide sequence ID" value="NZ_BSDR01000001.1"/>
</dbReference>
<feature type="transmembrane region" description="Helical" evidence="8">
    <location>
        <begin position="14"/>
        <end position="34"/>
    </location>
</feature>
<dbReference type="SUPFAM" id="SSF116726">
    <property type="entry name" value="TrkA C-terminal domain-like"/>
    <property type="match status" value="1"/>
</dbReference>
<keyword evidence="6 8" id="KW-0472">Membrane</keyword>
<evidence type="ECO:0000259" key="10">
    <source>
        <dbReference type="PROSITE" id="PS51202"/>
    </source>
</evidence>
<accession>A0A9W6FWK2</accession>
<dbReference type="PROSITE" id="PS51201">
    <property type="entry name" value="RCK_N"/>
    <property type="match status" value="1"/>
</dbReference>
<dbReference type="AlphaFoldDB" id="A0A9W6FWK2"/>